<dbReference type="Proteomes" id="UP001500888">
    <property type="component" value="Unassembled WGS sequence"/>
</dbReference>
<proteinExistence type="predicted"/>
<evidence type="ECO:0008006" key="3">
    <source>
        <dbReference type="Google" id="ProtNLM"/>
    </source>
</evidence>
<organism evidence="1 2">
    <name type="scientific">Sphaerisporangium flaviroseum</name>
    <dbReference type="NCBI Taxonomy" id="509199"/>
    <lineage>
        <taxon>Bacteria</taxon>
        <taxon>Bacillati</taxon>
        <taxon>Actinomycetota</taxon>
        <taxon>Actinomycetes</taxon>
        <taxon>Streptosporangiales</taxon>
        <taxon>Streptosporangiaceae</taxon>
        <taxon>Sphaerisporangium</taxon>
    </lineage>
</organism>
<evidence type="ECO:0000313" key="1">
    <source>
        <dbReference type="EMBL" id="GAA3840957.1"/>
    </source>
</evidence>
<sequence>MNSNDARIAAVYTTQTGATVRDSSPNAGPPRSGTFDLVVQLEAGNVLGQSGADYTLSFAALNDNTGQPAAQLVPTGNPFKEEFDAPAWTKSGSDFVRTGTGEVTGILRYKIAVPAGVTGTFHYNVELVSAGYQVVELVRSDAFILV</sequence>
<dbReference type="RefSeq" id="WP_344951785.1">
    <property type="nucleotide sequence ID" value="NZ_BAAAZR010000049.1"/>
</dbReference>
<keyword evidence="2" id="KW-1185">Reference proteome</keyword>
<accession>A0ABP7JDG9</accession>
<protein>
    <recommendedName>
        <fullName evidence="3">DUF4352 domain-containing protein</fullName>
    </recommendedName>
</protein>
<comment type="caution">
    <text evidence="1">The sequence shown here is derived from an EMBL/GenBank/DDBJ whole genome shotgun (WGS) entry which is preliminary data.</text>
</comment>
<evidence type="ECO:0000313" key="2">
    <source>
        <dbReference type="Proteomes" id="UP001500888"/>
    </source>
</evidence>
<name>A0ABP7JDG9_9ACTN</name>
<dbReference type="EMBL" id="BAAAZR010000049">
    <property type="protein sequence ID" value="GAA3840957.1"/>
    <property type="molecule type" value="Genomic_DNA"/>
</dbReference>
<gene>
    <name evidence="1" type="ORF">GCM10022226_74220</name>
</gene>
<reference evidence="2" key="1">
    <citation type="journal article" date="2019" name="Int. J. Syst. Evol. Microbiol.">
        <title>The Global Catalogue of Microorganisms (GCM) 10K type strain sequencing project: providing services to taxonomists for standard genome sequencing and annotation.</title>
        <authorList>
            <consortium name="The Broad Institute Genomics Platform"/>
            <consortium name="The Broad Institute Genome Sequencing Center for Infectious Disease"/>
            <person name="Wu L."/>
            <person name="Ma J."/>
        </authorList>
    </citation>
    <scope>NUCLEOTIDE SEQUENCE [LARGE SCALE GENOMIC DNA]</scope>
    <source>
        <strain evidence="2">JCM 16908</strain>
    </source>
</reference>